<sequence>MKNMKPISQIPPILDLPSHIISHIFSFLPTKSILSCKCVCKIWCSIIRNPDFNLPSDRITLIVHRFGDDSRNNDLYLVEPEIDFVMREIYDDSFLRLCKQSVINFNGIPVVKFEIVNSCNGLICLTSNDINSTRKTKKKSITSSNWGPFFVCNPVTSDHIIVKQTMPSLKIDEFCLEEHYGFGFCAQTRQYKVLRFFSYKKRYIDDGPLLAEIYTVGFDKEWRRVENPPQNYRWEKSGLFFEGALHWIILNKNGFEMTIATFKFHDEKFSLMSPPVVLSSNDFSRTPCLNLASLNSQLCFCVWAYDGHCDIWVMNEYGVCESWKKLFVVSGPDFMPLKPLAYMKSGEILMLTVANQLVSYDVRSNKWTAIQFPGCVETVEAMLFDPVFAPMKGLVTPLESQLV</sequence>
<evidence type="ECO:0000259" key="1">
    <source>
        <dbReference type="PROSITE" id="PS50181"/>
    </source>
</evidence>
<protein>
    <recommendedName>
        <fullName evidence="1">F-box domain-containing protein</fullName>
    </recommendedName>
</protein>
<dbReference type="PANTHER" id="PTHR31672:SF13">
    <property type="entry name" value="F-BOX PROTEIN CPR30-LIKE"/>
    <property type="match status" value="1"/>
</dbReference>
<comment type="caution">
    <text evidence="2">The sequence shown here is derived from an EMBL/GenBank/DDBJ whole genome shotgun (WGS) entry which is preliminary data.</text>
</comment>
<name>A0AAW1MQC3_SAPOF</name>
<dbReference type="InterPro" id="IPR001810">
    <property type="entry name" value="F-box_dom"/>
</dbReference>
<gene>
    <name evidence="2" type="ORF">RND81_02G028200</name>
</gene>
<dbReference type="Proteomes" id="UP001443914">
    <property type="component" value="Unassembled WGS sequence"/>
</dbReference>
<dbReference type="Pfam" id="PF00646">
    <property type="entry name" value="F-box"/>
    <property type="match status" value="1"/>
</dbReference>
<reference evidence="2" key="1">
    <citation type="submission" date="2024-03" db="EMBL/GenBank/DDBJ databases">
        <title>WGS assembly of Saponaria officinalis var. Norfolk2.</title>
        <authorList>
            <person name="Jenkins J."/>
            <person name="Shu S."/>
            <person name="Grimwood J."/>
            <person name="Barry K."/>
            <person name="Goodstein D."/>
            <person name="Schmutz J."/>
            <person name="Leebens-Mack J."/>
            <person name="Osbourn A."/>
        </authorList>
    </citation>
    <scope>NUCLEOTIDE SEQUENCE [LARGE SCALE GENOMIC DNA]</scope>
    <source>
        <strain evidence="2">JIC</strain>
    </source>
</reference>
<dbReference type="NCBIfam" id="TIGR01640">
    <property type="entry name" value="F_box_assoc_1"/>
    <property type="match status" value="1"/>
</dbReference>
<evidence type="ECO:0000313" key="2">
    <source>
        <dbReference type="EMBL" id="KAK9747983.1"/>
    </source>
</evidence>
<dbReference type="PANTHER" id="PTHR31672">
    <property type="entry name" value="BNACNNG10540D PROTEIN"/>
    <property type="match status" value="1"/>
</dbReference>
<dbReference type="InterPro" id="IPR036047">
    <property type="entry name" value="F-box-like_dom_sf"/>
</dbReference>
<evidence type="ECO:0000313" key="3">
    <source>
        <dbReference type="Proteomes" id="UP001443914"/>
    </source>
</evidence>
<feature type="domain" description="F-box" evidence="1">
    <location>
        <begin position="10"/>
        <end position="51"/>
    </location>
</feature>
<proteinExistence type="predicted"/>
<dbReference type="Gene3D" id="1.20.1280.50">
    <property type="match status" value="1"/>
</dbReference>
<dbReference type="InterPro" id="IPR050796">
    <property type="entry name" value="SCF_F-box_component"/>
</dbReference>
<dbReference type="SMART" id="SM00256">
    <property type="entry name" value="FBOX"/>
    <property type="match status" value="1"/>
</dbReference>
<accession>A0AAW1MQC3</accession>
<dbReference type="AlphaFoldDB" id="A0AAW1MQC3"/>
<dbReference type="SUPFAM" id="SSF81383">
    <property type="entry name" value="F-box domain"/>
    <property type="match status" value="1"/>
</dbReference>
<dbReference type="PROSITE" id="PS50181">
    <property type="entry name" value="FBOX"/>
    <property type="match status" value="1"/>
</dbReference>
<organism evidence="2 3">
    <name type="scientific">Saponaria officinalis</name>
    <name type="common">Common soapwort</name>
    <name type="synonym">Lychnis saponaria</name>
    <dbReference type="NCBI Taxonomy" id="3572"/>
    <lineage>
        <taxon>Eukaryota</taxon>
        <taxon>Viridiplantae</taxon>
        <taxon>Streptophyta</taxon>
        <taxon>Embryophyta</taxon>
        <taxon>Tracheophyta</taxon>
        <taxon>Spermatophyta</taxon>
        <taxon>Magnoliopsida</taxon>
        <taxon>eudicotyledons</taxon>
        <taxon>Gunneridae</taxon>
        <taxon>Pentapetalae</taxon>
        <taxon>Caryophyllales</taxon>
        <taxon>Caryophyllaceae</taxon>
        <taxon>Caryophylleae</taxon>
        <taxon>Saponaria</taxon>
    </lineage>
</organism>
<dbReference type="InterPro" id="IPR017451">
    <property type="entry name" value="F-box-assoc_interact_dom"/>
</dbReference>
<dbReference type="InterPro" id="IPR006527">
    <property type="entry name" value="F-box-assoc_dom_typ1"/>
</dbReference>
<keyword evidence="3" id="KW-1185">Reference proteome</keyword>
<dbReference type="EMBL" id="JBDFQZ010000002">
    <property type="protein sequence ID" value="KAK9747983.1"/>
    <property type="molecule type" value="Genomic_DNA"/>
</dbReference>
<dbReference type="Pfam" id="PF07734">
    <property type="entry name" value="FBA_1"/>
    <property type="match status" value="1"/>
</dbReference>